<dbReference type="AlphaFoldDB" id="A0A1J9Q1L2"/>
<evidence type="ECO:0000256" key="2">
    <source>
        <dbReference type="SAM" id="SignalP"/>
    </source>
</evidence>
<protein>
    <recommendedName>
        <fullName evidence="5">Extracellular membrane protein CFEM domain-containing protein</fullName>
    </recommendedName>
</protein>
<dbReference type="OrthoDB" id="5597238at2759"/>
<evidence type="ECO:0000313" key="3">
    <source>
        <dbReference type="EMBL" id="OJD22494.1"/>
    </source>
</evidence>
<accession>A0A1J9Q1L2</accession>
<reference evidence="3 4" key="1">
    <citation type="submission" date="2015-08" db="EMBL/GenBank/DDBJ databases">
        <title>Emmonsia species relationships and genome sequence.</title>
        <authorList>
            <person name="Cuomo C.A."/>
            <person name="Schwartz I.S."/>
            <person name="Kenyon C."/>
            <person name="De Hoog G.S."/>
            <person name="Govender N.P."/>
            <person name="Botha A."/>
            <person name="Moreno L."/>
            <person name="De Vries M."/>
            <person name="Munoz J.F."/>
            <person name="Stielow J.B."/>
        </authorList>
    </citation>
    <scope>NUCLEOTIDE SEQUENCE [LARGE SCALE GENOMIC DNA]</scope>
    <source>
        <strain evidence="3 4">EI222</strain>
    </source>
</reference>
<dbReference type="VEuPathDB" id="FungiDB:ACJ73_06160"/>
<gene>
    <name evidence="3" type="ORF">ACJ73_06160</name>
</gene>
<keyword evidence="4" id="KW-1185">Reference proteome</keyword>
<proteinExistence type="predicted"/>
<dbReference type="Proteomes" id="UP000242791">
    <property type="component" value="Unassembled WGS sequence"/>
</dbReference>
<name>A0A1J9Q1L2_9EURO</name>
<dbReference type="EMBL" id="LGTZ01001041">
    <property type="protein sequence ID" value="OJD22494.1"/>
    <property type="molecule type" value="Genomic_DNA"/>
</dbReference>
<sequence>MKVSTLFALAGLLASASALPQETTATLSPAAKCAIGCGSSICCKAKCYSVPCPSEEMAKKTTQCAMNCPQGSGTPDDIVVYADCQTKCINANFFDGTTVIPNPTKTGAVSPTGTDSEDAKATGTGSPTGDSTPSPSVGAAAINAQLGSSAAGIVGILMAALAL</sequence>
<evidence type="ECO:0000256" key="1">
    <source>
        <dbReference type="SAM" id="MobiDB-lite"/>
    </source>
</evidence>
<feature type="signal peptide" evidence="2">
    <location>
        <begin position="1"/>
        <end position="18"/>
    </location>
</feature>
<evidence type="ECO:0008006" key="5">
    <source>
        <dbReference type="Google" id="ProtNLM"/>
    </source>
</evidence>
<feature type="chain" id="PRO_5013131643" description="Extracellular membrane protein CFEM domain-containing protein" evidence="2">
    <location>
        <begin position="19"/>
        <end position="163"/>
    </location>
</feature>
<comment type="caution">
    <text evidence="3">The sequence shown here is derived from an EMBL/GenBank/DDBJ whole genome shotgun (WGS) entry which is preliminary data.</text>
</comment>
<evidence type="ECO:0000313" key="4">
    <source>
        <dbReference type="Proteomes" id="UP000242791"/>
    </source>
</evidence>
<feature type="compositionally biased region" description="Low complexity" evidence="1">
    <location>
        <begin position="122"/>
        <end position="136"/>
    </location>
</feature>
<keyword evidence="2" id="KW-0732">Signal</keyword>
<feature type="region of interest" description="Disordered" evidence="1">
    <location>
        <begin position="104"/>
        <end position="136"/>
    </location>
</feature>
<dbReference type="STRING" id="1658174.A0A1J9Q1L2"/>
<organism evidence="3 4">
    <name type="scientific">Blastomyces percursus</name>
    <dbReference type="NCBI Taxonomy" id="1658174"/>
    <lineage>
        <taxon>Eukaryota</taxon>
        <taxon>Fungi</taxon>
        <taxon>Dikarya</taxon>
        <taxon>Ascomycota</taxon>
        <taxon>Pezizomycotina</taxon>
        <taxon>Eurotiomycetes</taxon>
        <taxon>Eurotiomycetidae</taxon>
        <taxon>Onygenales</taxon>
        <taxon>Ajellomycetaceae</taxon>
        <taxon>Blastomyces</taxon>
    </lineage>
</organism>
<feature type="compositionally biased region" description="Polar residues" evidence="1">
    <location>
        <begin position="104"/>
        <end position="114"/>
    </location>
</feature>